<name>A0ABS2L7S4_9MICO</name>
<sequence length="53" mass="5343">MDFIPGTISEALAELLVVGGIPCILLFAPTSGQSIVAACQGAERAEQHSGGTD</sequence>
<comment type="caution">
    <text evidence="1">The sequence shown here is derived from an EMBL/GenBank/DDBJ whole genome shotgun (WGS) entry which is preliminary data.</text>
</comment>
<dbReference type="EMBL" id="JAFBBU010000001">
    <property type="protein sequence ID" value="MBM7473153.1"/>
    <property type="molecule type" value="Genomic_DNA"/>
</dbReference>
<accession>A0ABS2L7S4</accession>
<keyword evidence="2" id="KW-1185">Reference proteome</keyword>
<evidence type="ECO:0000313" key="1">
    <source>
        <dbReference type="EMBL" id="MBM7473153.1"/>
    </source>
</evidence>
<organism evidence="1 2">
    <name type="scientific">Subtercola frigoramans</name>
    <dbReference type="NCBI Taxonomy" id="120298"/>
    <lineage>
        <taxon>Bacteria</taxon>
        <taxon>Bacillati</taxon>
        <taxon>Actinomycetota</taxon>
        <taxon>Actinomycetes</taxon>
        <taxon>Micrococcales</taxon>
        <taxon>Microbacteriaceae</taxon>
        <taxon>Subtercola</taxon>
    </lineage>
</organism>
<evidence type="ECO:0000313" key="2">
    <source>
        <dbReference type="Proteomes" id="UP000776164"/>
    </source>
</evidence>
<dbReference type="Proteomes" id="UP000776164">
    <property type="component" value="Unassembled WGS sequence"/>
</dbReference>
<proteinExistence type="predicted"/>
<gene>
    <name evidence="1" type="ORF">JOE66_002787</name>
</gene>
<reference evidence="1 2" key="1">
    <citation type="submission" date="2021-01" db="EMBL/GenBank/DDBJ databases">
        <title>Sequencing the genomes of 1000 actinobacteria strains.</title>
        <authorList>
            <person name="Klenk H.-P."/>
        </authorList>
    </citation>
    <scope>NUCLEOTIDE SEQUENCE [LARGE SCALE GENOMIC DNA]</scope>
    <source>
        <strain evidence="1 2">DSM 13057</strain>
    </source>
</reference>
<protein>
    <submittedName>
        <fullName evidence="1">Uncharacterized protein</fullName>
    </submittedName>
</protein>